<protein>
    <submittedName>
        <fullName evidence="1">Uncharacterized protein</fullName>
    </submittedName>
</protein>
<reference evidence="1 2" key="1">
    <citation type="submission" date="2019-11" db="EMBL/GenBank/DDBJ databases">
        <title>Streptococcus uberis isolated from clinical mastitis cases on a southeastern Queensland dairy.</title>
        <authorList>
            <person name="Workentine M.L."/>
            <person name="Price R."/>
            <person name="Olchowy T."/>
        </authorList>
    </citation>
    <scope>NUCLEOTIDE SEQUENCE [LARGE SCALE GENOMIC DNA]</scope>
    <source>
        <strain evidence="1 2">OLC4459-A17</strain>
    </source>
</reference>
<dbReference type="EMBL" id="WLXI01000040">
    <property type="protein sequence ID" value="MTD01637.1"/>
    <property type="molecule type" value="Genomic_DNA"/>
</dbReference>
<organism evidence="1 2">
    <name type="scientific">Streptococcus uberis</name>
    <dbReference type="NCBI Taxonomy" id="1349"/>
    <lineage>
        <taxon>Bacteria</taxon>
        <taxon>Bacillati</taxon>
        <taxon>Bacillota</taxon>
        <taxon>Bacilli</taxon>
        <taxon>Lactobacillales</taxon>
        <taxon>Streptococcaceae</taxon>
        <taxon>Streptococcus</taxon>
    </lineage>
</organism>
<evidence type="ECO:0000313" key="1">
    <source>
        <dbReference type="EMBL" id="MTD01637.1"/>
    </source>
</evidence>
<dbReference type="AlphaFoldDB" id="A0A6L6G8Y5"/>
<evidence type="ECO:0000313" key="2">
    <source>
        <dbReference type="Proteomes" id="UP000483839"/>
    </source>
</evidence>
<sequence length="87" mass="10163">MSYKRYHFALVFILVVIKLVKDTKLEEKASFLLGDLIELEKIAKYDVAVANQKALEIYKSIENDRLAAPYPLRGFKAKWQIIKDYIL</sequence>
<dbReference type="RefSeq" id="WP_046393384.1">
    <property type="nucleotide sequence ID" value="NZ_JADFBR010000008.1"/>
</dbReference>
<comment type="caution">
    <text evidence="1">The sequence shown here is derived from an EMBL/GenBank/DDBJ whole genome shotgun (WGS) entry which is preliminary data.</text>
</comment>
<accession>A0A6L6G8Y5</accession>
<proteinExistence type="predicted"/>
<name>A0A6L6G8Y5_STRUB</name>
<dbReference type="Proteomes" id="UP000483839">
    <property type="component" value="Unassembled WGS sequence"/>
</dbReference>
<gene>
    <name evidence="1" type="ORF">GKS16_05045</name>
</gene>